<feature type="signal peptide" evidence="2">
    <location>
        <begin position="1"/>
        <end position="29"/>
    </location>
</feature>
<dbReference type="Proteomes" id="UP000245202">
    <property type="component" value="Unassembled WGS sequence"/>
</dbReference>
<dbReference type="RefSeq" id="WP_108993703.1">
    <property type="nucleotide sequence ID" value="NZ_BDQX01000171.1"/>
</dbReference>
<dbReference type="PANTHER" id="PTHR43308">
    <property type="entry name" value="OUTER MEMBRANE PROTEIN ALPHA-RELATED"/>
    <property type="match status" value="1"/>
</dbReference>
<dbReference type="InterPro" id="IPR051465">
    <property type="entry name" value="Cell_Envelope_Struct_Comp"/>
</dbReference>
<keyword evidence="5" id="KW-1185">Reference proteome</keyword>
<dbReference type="InterPro" id="IPR001119">
    <property type="entry name" value="SLH_dom"/>
</dbReference>
<proteinExistence type="predicted"/>
<organism evidence="4 5">
    <name type="scientific">Paenibacillus agaridevorans</name>
    <dbReference type="NCBI Taxonomy" id="171404"/>
    <lineage>
        <taxon>Bacteria</taxon>
        <taxon>Bacillati</taxon>
        <taxon>Bacillota</taxon>
        <taxon>Bacilli</taxon>
        <taxon>Bacillales</taxon>
        <taxon>Paenibacillaceae</taxon>
        <taxon>Paenibacillus</taxon>
    </lineage>
</organism>
<reference evidence="4 5" key="1">
    <citation type="submission" date="2017-08" db="EMBL/GenBank/DDBJ databases">
        <title>Substantial Increase in Enzyme Production by Combined Drug-Resistance Mutations in Paenibacillus agaridevorans.</title>
        <authorList>
            <person name="Tanaka Y."/>
            <person name="Funane K."/>
            <person name="Hosaka T."/>
            <person name="Shiwa Y."/>
            <person name="Fujita N."/>
            <person name="Miyazaki T."/>
            <person name="Yoshikawa H."/>
            <person name="Murakami K."/>
            <person name="Kasahara K."/>
            <person name="Inaoka T."/>
            <person name="Hiraga Y."/>
            <person name="Ochi K."/>
        </authorList>
    </citation>
    <scope>NUCLEOTIDE SEQUENCE [LARGE SCALE GENOMIC DNA]</scope>
    <source>
        <strain evidence="4 5">T-3040</strain>
    </source>
</reference>
<dbReference type="PANTHER" id="PTHR43308:SF5">
    <property type="entry name" value="S-LAYER PROTEIN _ PEPTIDOGLYCAN ENDO-BETA-N-ACETYLGLUCOSAMINIDASE"/>
    <property type="match status" value="1"/>
</dbReference>
<gene>
    <name evidence="4" type="ORF">PAT3040_03490</name>
</gene>
<accession>A0A2R5ET79</accession>
<comment type="caution">
    <text evidence="4">The sequence shown here is derived from an EMBL/GenBank/DDBJ whole genome shotgun (WGS) entry which is preliminary data.</text>
</comment>
<feature type="domain" description="SLH" evidence="3">
    <location>
        <begin position="217"/>
        <end position="284"/>
    </location>
</feature>
<evidence type="ECO:0000256" key="2">
    <source>
        <dbReference type="SAM" id="SignalP"/>
    </source>
</evidence>
<dbReference type="Pfam" id="PF00395">
    <property type="entry name" value="SLH"/>
    <property type="match status" value="2"/>
</dbReference>
<sequence length="431" mass="47865">MTKKTLWKKTAVTATAVLMLASGATSAFAHSNDYDNGKNGKGKNWDQHDKKNKNDKDDDRDDDDKWDKNKGWGDNDNKYKVKWNFEDEDQLEWALEYIMRLAAKGVFTGYEDGTFKPKQHISRIETLTAAVRLMGLRAQAESAEEMGTELNFKDADKLKKKYPWAVGYVSVALENDLFAETETEIKPEQNATRLWSTILLIKSLKLEEEAKALNNTKLDFKDAKEIPAGSVGYVALALQKGIITGYEDKHGNKTFRPNQPVTRAELAALLDRTDNEMPDHDARAIQGTLKTAANGALTIVQSDNTELALAVDPTVFIFRDDKKATIADLKAGDKLFIRTYQNKVVFIEVTEKAPVSTAFTELGVINTLNFNAQAKLATITVTRTESNNSTTTLIYNVDANVSVVGDATKLKIGQLVEVKGENGTVKTITIK</sequence>
<feature type="compositionally biased region" description="Basic and acidic residues" evidence="1">
    <location>
        <begin position="32"/>
        <end position="69"/>
    </location>
</feature>
<feature type="region of interest" description="Disordered" evidence="1">
    <location>
        <begin position="28"/>
        <end position="69"/>
    </location>
</feature>
<feature type="domain" description="SLH" evidence="3">
    <location>
        <begin position="81"/>
        <end position="144"/>
    </location>
</feature>
<dbReference type="EMBL" id="BDQX01000171">
    <property type="protein sequence ID" value="GBG08879.1"/>
    <property type="molecule type" value="Genomic_DNA"/>
</dbReference>
<evidence type="ECO:0000313" key="5">
    <source>
        <dbReference type="Proteomes" id="UP000245202"/>
    </source>
</evidence>
<dbReference type="PROSITE" id="PS51272">
    <property type="entry name" value="SLH"/>
    <property type="match status" value="2"/>
</dbReference>
<keyword evidence="2" id="KW-0732">Signal</keyword>
<name>A0A2R5ET79_9BACL</name>
<protein>
    <submittedName>
        <fullName evidence="4">S-layer protein</fullName>
    </submittedName>
</protein>
<evidence type="ECO:0000256" key="1">
    <source>
        <dbReference type="SAM" id="MobiDB-lite"/>
    </source>
</evidence>
<dbReference type="AlphaFoldDB" id="A0A2R5ET79"/>
<feature type="chain" id="PRO_5015302201" evidence="2">
    <location>
        <begin position="30"/>
        <end position="431"/>
    </location>
</feature>
<evidence type="ECO:0000313" key="4">
    <source>
        <dbReference type="EMBL" id="GBG08879.1"/>
    </source>
</evidence>
<evidence type="ECO:0000259" key="3">
    <source>
        <dbReference type="PROSITE" id="PS51272"/>
    </source>
</evidence>